<gene>
    <name evidence="1" type="primary">Acey_s0273.g970</name>
    <name evidence="1" type="ORF">Y032_0273g970</name>
</gene>
<keyword evidence="2" id="KW-1185">Reference proteome</keyword>
<dbReference type="Proteomes" id="UP000024635">
    <property type="component" value="Unassembled WGS sequence"/>
</dbReference>
<protein>
    <submittedName>
        <fullName evidence="1">Uncharacterized protein</fullName>
    </submittedName>
</protein>
<accession>A0A016S7Y6</accession>
<proteinExistence type="predicted"/>
<dbReference type="AlphaFoldDB" id="A0A016S7Y6"/>
<evidence type="ECO:0000313" key="1">
    <source>
        <dbReference type="EMBL" id="EYB86753.1"/>
    </source>
</evidence>
<comment type="caution">
    <text evidence="1">The sequence shown here is derived from an EMBL/GenBank/DDBJ whole genome shotgun (WGS) entry which is preliminary data.</text>
</comment>
<dbReference type="EMBL" id="JARK01001609">
    <property type="protein sequence ID" value="EYB86753.1"/>
    <property type="molecule type" value="Genomic_DNA"/>
</dbReference>
<reference evidence="2" key="1">
    <citation type="journal article" date="2015" name="Nat. Genet.">
        <title>The genome and transcriptome of the zoonotic hookworm Ancylostoma ceylanicum identify infection-specific gene families.</title>
        <authorList>
            <person name="Schwarz E.M."/>
            <person name="Hu Y."/>
            <person name="Antoshechkin I."/>
            <person name="Miller M.M."/>
            <person name="Sternberg P.W."/>
            <person name="Aroian R.V."/>
        </authorList>
    </citation>
    <scope>NUCLEOTIDE SEQUENCE</scope>
    <source>
        <strain evidence="2">HY135</strain>
    </source>
</reference>
<evidence type="ECO:0000313" key="2">
    <source>
        <dbReference type="Proteomes" id="UP000024635"/>
    </source>
</evidence>
<organism evidence="1 2">
    <name type="scientific">Ancylostoma ceylanicum</name>
    <dbReference type="NCBI Taxonomy" id="53326"/>
    <lineage>
        <taxon>Eukaryota</taxon>
        <taxon>Metazoa</taxon>
        <taxon>Ecdysozoa</taxon>
        <taxon>Nematoda</taxon>
        <taxon>Chromadorea</taxon>
        <taxon>Rhabditida</taxon>
        <taxon>Rhabditina</taxon>
        <taxon>Rhabditomorpha</taxon>
        <taxon>Strongyloidea</taxon>
        <taxon>Ancylostomatidae</taxon>
        <taxon>Ancylostomatinae</taxon>
        <taxon>Ancylostoma</taxon>
    </lineage>
</organism>
<sequence length="100" mass="11220">MSGKQRARLLCIGLNRNPYPQRIVSPKVVDNLQSSRLLVRKVDDKLSADNLSTRKDGTSCQQFLGRASFKCDQATCYGDSQNSIRKIKNCFSHASRLSDL</sequence>
<name>A0A016S7Y6_9BILA</name>